<evidence type="ECO:0000313" key="1">
    <source>
        <dbReference type="EMBL" id="EFX02918.1"/>
    </source>
</evidence>
<dbReference type="InParanoid" id="F0XHM0"/>
<dbReference type="PANTHER" id="PTHR38699:SF1">
    <property type="entry name" value="MITOPHAGY RECEPTOR ATG43"/>
    <property type="match status" value="1"/>
</dbReference>
<dbReference type="EMBL" id="GL629769">
    <property type="protein sequence ID" value="EFX02918.1"/>
    <property type="molecule type" value="Genomic_DNA"/>
</dbReference>
<dbReference type="eggNOG" id="ENOG502SAKD">
    <property type="taxonomic scope" value="Eukaryota"/>
</dbReference>
<dbReference type="OrthoDB" id="2430343at2759"/>
<dbReference type="GO" id="GO:0000423">
    <property type="term" value="P:mitophagy"/>
    <property type="evidence" value="ECO:0007669"/>
    <property type="project" value="InterPro"/>
</dbReference>
<accession>F0XHM0</accession>
<dbReference type="Proteomes" id="UP000007796">
    <property type="component" value="Unassembled WGS sequence"/>
</dbReference>
<dbReference type="HOGENOM" id="CLU_101474_0_0_1"/>
<dbReference type="GeneID" id="25975881"/>
<sequence length="201" mass="22841">MATSIPLQLAETIQTAHMRPNPSVLLDAAPSTAADRKEAVVLEDLDDLDLDVDLDLDLEGDDEKRRAADDDDLLPYSYSAIRPWKPHHGGRFGHQLPALPDLRFEQSYLHSVARADRWWKVALITARDQMVMPFTQGLLYNLAVCGWQFWNRNAQLSGQTVGARVRRWWYGVNGWSLPQGRSRTSGTTAWATSNRTAWNRR</sequence>
<dbReference type="RefSeq" id="XP_014172400.1">
    <property type="nucleotide sequence ID" value="XM_014316925.1"/>
</dbReference>
<proteinExistence type="predicted"/>
<dbReference type="PANTHER" id="PTHR38699">
    <property type="entry name" value="CHROMOSOME 1, WHOLE GENOME SHOTGUN SEQUENCE"/>
    <property type="match status" value="1"/>
</dbReference>
<dbReference type="AlphaFoldDB" id="F0XHM0"/>
<dbReference type="GO" id="GO:0140580">
    <property type="term" value="F:mitochondrion autophagosome adaptor activity"/>
    <property type="evidence" value="ECO:0007669"/>
    <property type="project" value="InterPro"/>
</dbReference>
<reference evidence="1 2" key="1">
    <citation type="journal article" date="2011" name="Proc. Natl. Acad. Sci. U.S.A.">
        <title>Genome and transcriptome analyses of the mountain pine beetle-fungal symbiont Grosmannia clavigera, a lodgepole pine pathogen.</title>
        <authorList>
            <person name="DiGuistini S."/>
            <person name="Wang Y."/>
            <person name="Liao N.Y."/>
            <person name="Taylor G."/>
            <person name="Tanguay P."/>
            <person name="Feau N."/>
            <person name="Henrissat B."/>
            <person name="Chan S.K."/>
            <person name="Hesse-Orce U."/>
            <person name="Alamouti S.M."/>
            <person name="Tsui C.K.M."/>
            <person name="Docking R.T."/>
            <person name="Levasseur A."/>
            <person name="Haridas S."/>
            <person name="Robertson G."/>
            <person name="Birol I."/>
            <person name="Holt R.A."/>
            <person name="Marra M.A."/>
            <person name="Hamelin R.C."/>
            <person name="Hirst M."/>
            <person name="Jones S.J.M."/>
            <person name="Bohlmann J."/>
            <person name="Breuil C."/>
        </authorList>
    </citation>
    <scope>NUCLEOTIDE SEQUENCE [LARGE SCALE GENOMIC DNA]</scope>
    <source>
        <strain evidence="2">kw1407 / UAMH 11150</strain>
    </source>
</reference>
<dbReference type="Pfam" id="PF08589">
    <property type="entry name" value="ATG43"/>
    <property type="match status" value="1"/>
</dbReference>
<dbReference type="STRING" id="655863.F0XHM0"/>
<protein>
    <submittedName>
        <fullName evidence="1">Duf1770 domain containing protein</fullName>
    </submittedName>
</protein>
<keyword evidence="2" id="KW-1185">Reference proteome</keyword>
<organism evidence="2">
    <name type="scientific">Grosmannia clavigera (strain kw1407 / UAMH 11150)</name>
    <name type="common">Blue stain fungus</name>
    <name type="synonym">Graphiocladiella clavigera</name>
    <dbReference type="NCBI Taxonomy" id="655863"/>
    <lineage>
        <taxon>Eukaryota</taxon>
        <taxon>Fungi</taxon>
        <taxon>Dikarya</taxon>
        <taxon>Ascomycota</taxon>
        <taxon>Pezizomycotina</taxon>
        <taxon>Sordariomycetes</taxon>
        <taxon>Sordariomycetidae</taxon>
        <taxon>Ophiostomatales</taxon>
        <taxon>Ophiostomataceae</taxon>
        <taxon>Leptographium</taxon>
    </lineage>
</organism>
<gene>
    <name evidence="1" type="ORF">CMQ_2847</name>
</gene>
<dbReference type="InterPro" id="IPR013898">
    <property type="entry name" value="Atg43"/>
</dbReference>
<name>F0XHM0_GROCL</name>
<evidence type="ECO:0000313" key="2">
    <source>
        <dbReference type="Proteomes" id="UP000007796"/>
    </source>
</evidence>